<dbReference type="InterPro" id="IPR000623">
    <property type="entry name" value="Shikimate_kinase/TSH1"/>
</dbReference>
<proteinExistence type="inferred from homology"/>
<comment type="subcellular location">
    <subcellularLocation>
        <location evidence="14">Cytoplasm</location>
    </subcellularLocation>
</comment>
<comment type="caution">
    <text evidence="17">The sequence shown here is derived from an EMBL/GenBank/DDBJ whole genome shotgun (WGS) entry which is preliminary data.</text>
</comment>
<dbReference type="GO" id="GO:0009073">
    <property type="term" value="P:aromatic amino acid family biosynthetic process"/>
    <property type="evidence" value="ECO:0007669"/>
    <property type="project" value="UniProtKB-KW"/>
</dbReference>
<reference evidence="17 18" key="1">
    <citation type="submission" date="2018-10" db="EMBL/GenBank/DDBJ databases">
        <title>Genomic Encyclopedia of Archaeal and Bacterial Type Strains, Phase II (KMG-II): from individual species to whole genera.</title>
        <authorList>
            <person name="Goeker M."/>
        </authorList>
    </citation>
    <scope>NUCLEOTIDE SEQUENCE [LARGE SCALE GENOMIC DNA]</scope>
    <source>
        <strain evidence="17 18">DSM 14954</strain>
    </source>
</reference>
<accession>A0A660KZ02</accession>
<keyword evidence="18" id="KW-1185">Reference proteome</keyword>
<sequence length="503" mass="53686">METPALVFIGFMGAGKTTGARAAAAALGVRAVDTDRELEQRLGTSIEDYFASHGERAFREAEEDVVAEVLETVPAPVISLGGGSIGSARVRELLARHTVVMLDVDEPTAWRRAGGKRRPLARDRERFAALHAERAPQYEALADAVLLDGGAETIRRAAGALRRIPPGVKVLWAVAGEHNYPVYVGDVLDGAFWPLRGRRFLLSDDAVAPLYADRVPEALGPFTMPPGEEAKTLATAERLLRGMAAAGMDHDDHVAALGGGVVGDVAGFCAAVYQRGVGVVQVPTTLVAQVDSAYGGKTGVDLPEGKNYVGAYHQPRAVLSDPRVLQTLPREELAAGWAEVIKTALIAGGPLWARVRRGAQDVDRDLVLACARTKLGVVARDERDAGRRQVLNLGHTVGHAIETATGYARYRHGEAVGLGLLAALTLSGQERLRAEVSELLEEHRLPTTLDPAVDEDAVLTAVQRDKKRRGGRVGFVVVDAPGEVRTGVPMEDDAVRAAVKELR</sequence>
<dbReference type="GO" id="GO:0003856">
    <property type="term" value="F:3-dehydroquinate synthase activity"/>
    <property type="evidence" value="ECO:0007669"/>
    <property type="project" value="TreeGrafter"/>
</dbReference>
<dbReference type="SUPFAM" id="SSF56796">
    <property type="entry name" value="Dehydroquinate synthase-like"/>
    <property type="match status" value="1"/>
</dbReference>
<evidence type="ECO:0000256" key="7">
    <source>
        <dbReference type="ARBA" id="ARBA00022741"/>
    </source>
</evidence>
<feature type="domain" description="3-dehydroquinate synthase C-terminal" evidence="16">
    <location>
        <begin position="336"/>
        <end position="467"/>
    </location>
</feature>
<dbReference type="GO" id="GO:0005524">
    <property type="term" value="F:ATP binding"/>
    <property type="evidence" value="ECO:0007669"/>
    <property type="project" value="UniProtKB-UniRule"/>
</dbReference>
<keyword evidence="7 14" id="KW-0547">Nucleotide-binding</keyword>
<keyword evidence="6 14" id="KW-0808">Transferase</keyword>
<keyword evidence="4 14" id="KW-0963">Cytoplasm</keyword>
<organism evidence="17 18">
    <name type="scientific">Solirubrobacter pauli</name>
    <dbReference type="NCBI Taxonomy" id="166793"/>
    <lineage>
        <taxon>Bacteria</taxon>
        <taxon>Bacillati</taxon>
        <taxon>Actinomycetota</taxon>
        <taxon>Thermoleophilia</taxon>
        <taxon>Solirubrobacterales</taxon>
        <taxon>Solirubrobacteraceae</taxon>
        <taxon>Solirubrobacter</taxon>
    </lineage>
</organism>
<dbReference type="GO" id="GO:0005737">
    <property type="term" value="C:cytoplasm"/>
    <property type="evidence" value="ECO:0007669"/>
    <property type="project" value="UniProtKB-SubCell"/>
</dbReference>
<dbReference type="InterPro" id="IPR031322">
    <property type="entry name" value="Shikimate/glucono_kinase"/>
</dbReference>
<evidence type="ECO:0000256" key="9">
    <source>
        <dbReference type="ARBA" id="ARBA00022840"/>
    </source>
</evidence>
<keyword evidence="14" id="KW-0460">Magnesium</keyword>
<dbReference type="Gene3D" id="3.40.50.1970">
    <property type="match status" value="1"/>
</dbReference>
<evidence type="ECO:0000256" key="13">
    <source>
        <dbReference type="ARBA" id="ARBA00048567"/>
    </source>
</evidence>
<evidence type="ECO:0000256" key="5">
    <source>
        <dbReference type="ARBA" id="ARBA00022605"/>
    </source>
</evidence>
<evidence type="ECO:0000313" key="17">
    <source>
        <dbReference type="EMBL" id="RKQ86941.1"/>
    </source>
</evidence>
<comment type="cofactor">
    <cofactor evidence="14">
        <name>Mg(2+)</name>
        <dbReference type="ChEBI" id="CHEBI:18420"/>
    </cofactor>
    <text evidence="14">Binds 1 Mg(2+) ion per subunit.</text>
</comment>
<feature type="binding site" evidence="14">
    <location>
        <position position="35"/>
    </location>
    <ligand>
        <name>substrate</name>
    </ligand>
</feature>
<evidence type="ECO:0000256" key="4">
    <source>
        <dbReference type="ARBA" id="ARBA00022490"/>
    </source>
</evidence>
<dbReference type="InterPro" id="IPR027417">
    <property type="entry name" value="P-loop_NTPase"/>
</dbReference>
<evidence type="ECO:0000259" key="15">
    <source>
        <dbReference type="Pfam" id="PF01761"/>
    </source>
</evidence>
<dbReference type="GO" id="GO:0000287">
    <property type="term" value="F:magnesium ion binding"/>
    <property type="evidence" value="ECO:0007669"/>
    <property type="project" value="UniProtKB-UniRule"/>
</dbReference>
<protein>
    <recommendedName>
        <fullName evidence="3 14">Shikimate kinase</fullName>
        <shortName evidence="14">SK</shortName>
        <ecNumber evidence="3 14">2.7.1.71</ecNumber>
    </recommendedName>
</protein>
<evidence type="ECO:0000256" key="12">
    <source>
        <dbReference type="ARBA" id="ARBA00023239"/>
    </source>
</evidence>
<feature type="binding site" evidence="14">
    <location>
        <position position="17"/>
    </location>
    <ligand>
        <name>Mg(2+)</name>
        <dbReference type="ChEBI" id="CHEBI:18420"/>
    </ligand>
</feature>
<dbReference type="EMBL" id="RBIL01000002">
    <property type="protein sequence ID" value="RKQ86941.1"/>
    <property type="molecule type" value="Genomic_DNA"/>
</dbReference>
<dbReference type="Pfam" id="PF24621">
    <property type="entry name" value="DHQS_C"/>
    <property type="match status" value="1"/>
</dbReference>
<dbReference type="PANTHER" id="PTHR43622">
    <property type="entry name" value="3-DEHYDROQUINATE SYNTHASE"/>
    <property type="match status" value="1"/>
</dbReference>
<evidence type="ECO:0000256" key="2">
    <source>
        <dbReference type="ARBA" id="ARBA00004842"/>
    </source>
</evidence>
<dbReference type="OrthoDB" id="9806583at2"/>
<dbReference type="PANTHER" id="PTHR43622:SF7">
    <property type="entry name" value="3-DEHYDROQUINATE SYNTHASE, CHLOROPLASTIC"/>
    <property type="match status" value="1"/>
</dbReference>
<dbReference type="GO" id="GO:0008652">
    <property type="term" value="P:amino acid biosynthetic process"/>
    <property type="evidence" value="ECO:0007669"/>
    <property type="project" value="UniProtKB-KW"/>
</dbReference>
<dbReference type="Proteomes" id="UP000278962">
    <property type="component" value="Unassembled WGS sequence"/>
</dbReference>
<comment type="subunit">
    <text evidence="14">Monomer.</text>
</comment>
<dbReference type="AlphaFoldDB" id="A0A660KZ02"/>
<name>A0A660KZ02_9ACTN</name>
<gene>
    <name evidence="14" type="primary">aroK</name>
    <name evidence="17" type="ORF">C8N24_4958</name>
</gene>
<keyword evidence="5 14" id="KW-0028">Amino-acid biosynthesis</keyword>
<feature type="binding site" evidence="14">
    <location>
        <position position="134"/>
    </location>
    <ligand>
        <name>substrate</name>
    </ligand>
</feature>
<feature type="binding site" evidence="14">
    <location>
        <begin position="13"/>
        <end position="18"/>
    </location>
    <ligand>
        <name>ATP</name>
        <dbReference type="ChEBI" id="CHEBI:30616"/>
    </ligand>
</feature>
<feature type="binding site" evidence="14">
    <location>
        <position position="82"/>
    </location>
    <ligand>
        <name>substrate</name>
    </ligand>
</feature>
<feature type="binding site" evidence="14">
    <location>
        <position position="59"/>
    </location>
    <ligand>
        <name>substrate</name>
    </ligand>
</feature>
<dbReference type="Gene3D" id="1.20.1090.10">
    <property type="entry name" value="Dehydroquinate synthase-like - alpha domain"/>
    <property type="match status" value="1"/>
</dbReference>
<dbReference type="CDD" id="cd08195">
    <property type="entry name" value="DHQS"/>
    <property type="match status" value="1"/>
</dbReference>
<dbReference type="RefSeq" id="WP_121255103.1">
    <property type="nucleotide sequence ID" value="NZ_RBIL01000002.1"/>
</dbReference>
<keyword evidence="11 14" id="KW-0057">Aromatic amino acid biosynthesis</keyword>
<dbReference type="Gene3D" id="3.40.50.300">
    <property type="entry name" value="P-loop containing nucleotide triphosphate hydrolases"/>
    <property type="match status" value="1"/>
</dbReference>
<dbReference type="HAMAP" id="MF_00109">
    <property type="entry name" value="Shikimate_kinase"/>
    <property type="match status" value="1"/>
</dbReference>
<dbReference type="InterPro" id="IPR030960">
    <property type="entry name" value="DHQS/DOIS_N"/>
</dbReference>
<keyword evidence="14" id="KW-0479">Metal-binding</keyword>
<comment type="cofactor">
    <cofactor evidence="1">
        <name>NAD(+)</name>
        <dbReference type="ChEBI" id="CHEBI:57540"/>
    </cofactor>
</comment>
<dbReference type="Pfam" id="PF01202">
    <property type="entry name" value="SKI"/>
    <property type="match status" value="1"/>
</dbReference>
<dbReference type="GO" id="GO:0004765">
    <property type="term" value="F:shikimate kinase activity"/>
    <property type="evidence" value="ECO:0007669"/>
    <property type="project" value="UniProtKB-UniRule"/>
</dbReference>
<dbReference type="InterPro" id="IPR050071">
    <property type="entry name" value="Dehydroquinate_synthase"/>
</dbReference>
<dbReference type="Pfam" id="PF01761">
    <property type="entry name" value="DHQ_synthase"/>
    <property type="match status" value="1"/>
</dbReference>
<dbReference type="PROSITE" id="PS01128">
    <property type="entry name" value="SHIKIMATE_KINASE"/>
    <property type="match status" value="1"/>
</dbReference>
<evidence type="ECO:0000256" key="11">
    <source>
        <dbReference type="ARBA" id="ARBA00023141"/>
    </source>
</evidence>
<keyword evidence="12" id="KW-0456">Lyase</keyword>
<comment type="pathway">
    <text evidence="2 14">Metabolic intermediate biosynthesis; chorismate biosynthesis; chorismate from D-erythrose 4-phosphate and phosphoenolpyruvate: step 5/7.</text>
</comment>
<evidence type="ECO:0000256" key="8">
    <source>
        <dbReference type="ARBA" id="ARBA00022777"/>
    </source>
</evidence>
<evidence type="ECO:0000259" key="16">
    <source>
        <dbReference type="Pfam" id="PF24621"/>
    </source>
</evidence>
<keyword evidence="10" id="KW-0520">NAD</keyword>
<dbReference type="InterPro" id="IPR056179">
    <property type="entry name" value="DHQS_C"/>
</dbReference>
<comment type="caution">
    <text evidence="14">Lacks conserved residue(s) required for the propagation of feature annotation.</text>
</comment>
<evidence type="ECO:0000256" key="14">
    <source>
        <dbReference type="HAMAP-Rule" id="MF_00109"/>
    </source>
</evidence>
<feature type="domain" description="3-dehydroquinate synthase N-terminal" evidence="15">
    <location>
        <begin position="223"/>
        <end position="334"/>
    </location>
</feature>
<dbReference type="PRINTS" id="PR01100">
    <property type="entry name" value="SHIKIMTKNASE"/>
</dbReference>
<dbReference type="GO" id="GO:0009423">
    <property type="term" value="P:chorismate biosynthetic process"/>
    <property type="evidence" value="ECO:0007669"/>
    <property type="project" value="UniProtKB-UniRule"/>
</dbReference>
<comment type="function">
    <text evidence="14">Catalyzes the specific phosphorylation of the 3-hydroxyl group of shikimic acid using ATP as a cosubstrate.</text>
</comment>
<comment type="catalytic activity">
    <reaction evidence="13 14">
        <text>shikimate + ATP = 3-phosphoshikimate + ADP + H(+)</text>
        <dbReference type="Rhea" id="RHEA:13121"/>
        <dbReference type="ChEBI" id="CHEBI:15378"/>
        <dbReference type="ChEBI" id="CHEBI:30616"/>
        <dbReference type="ChEBI" id="CHEBI:36208"/>
        <dbReference type="ChEBI" id="CHEBI:145989"/>
        <dbReference type="ChEBI" id="CHEBI:456216"/>
        <dbReference type="EC" id="2.7.1.71"/>
    </reaction>
</comment>
<keyword evidence="9 14" id="KW-0067">ATP-binding</keyword>
<evidence type="ECO:0000313" key="18">
    <source>
        <dbReference type="Proteomes" id="UP000278962"/>
    </source>
</evidence>
<feature type="binding site" evidence="14">
    <location>
        <position position="118"/>
    </location>
    <ligand>
        <name>ATP</name>
        <dbReference type="ChEBI" id="CHEBI:30616"/>
    </ligand>
</feature>
<dbReference type="EC" id="2.7.1.71" evidence="3 14"/>
<evidence type="ECO:0000256" key="1">
    <source>
        <dbReference type="ARBA" id="ARBA00001911"/>
    </source>
</evidence>
<evidence type="ECO:0000256" key="3">
    <source>
        <dbReference type="ARBA" id="ARBA00012154"/>
    </source>
</evidence>
<dbReference type="SUPFAM" id="SSF52540">
    <property type="entry name" value="P-loop containing nucleoside triphosphate hydrolases"/>
    <property type="match status" value="1"/>
</dbReference>
<dbReference type="InterPro" id="IPR023000">
    <property type="entry name" value="Shikimate_kinase_CS"/>
</dbReference>
<comment type="similarity">
    <text evidence="14">Belongs to the shikimate kinase family.</text>
</comment>
<evidence type="ECO:0000256" key="10">
    <source>
        <dbReference type="ARBA" id="ARBA00023027"/>
    </source>
</evidence>
<dbReference type="UniPathway" id="UPA00053">
    <property type="reaction ID" value="UER00088"/>
</dbReference>
<keyword evidence="8 14" id="KW-0418">Kinase</keyword>
<evidence type="ECO:0000256" key="6">
    <source>
        <dbReference type="ARBA" id="ARBA00022679"/>
    </source>
</evidence>